<dbReference type="Proteomes" id="UP000002039">
    <property type="component" value="Unassembled WGS sequence"/>
</dbReference>
<proteinExistence type="predicted"/>
<dbReference type="EMBL" id="EQ999987">
    <property type="protein sequence ID" value="EEQ86152.2"/>
    <property type="molecule type" value="Genomic_DNA"/>
</dbReference>
<accession>A0ABP2EUV9</accession>
<name>A0ABP2EUV9_AJEDR</name>
<dbReference type="GeneID" id="69030842"/>
<evidence type="ECO:0000313" key="1">
    <source>
        <dbReference type="EMBL" id="EEQ86152.2"/>
    </source>
</evidence>
<keyword evidence="2" id="KW-1185">Reference proteome</keyword>
<protein>
    <submittedName>
        <fullName evidence="1">Uncharacterized protein</fullName>
    </submittedName>
</protein>
<evidence type="ECO:0000313" key="2">
    <source>
        <dbReference type="Proteomes" id="UP000002039"/>
    </source>
</evidence>
<organism evidence="1 2">
    <name type="scientific">Ajellomyces dermatitidis (strain ER-3 / ATCC MYA-2586)</name>
    <name type="common">Blastomyces dermatitidis</name>
    <dbReference type="NCBI Taxonomy" id="559297"/>
    <lineage>
        <taxon>Eukaryota</taxon>
        <taxon>Fungi</taxon>
        <taxon>Dikarya</taxon>
        <taxon>Ascomycota</taxon>
        <taxon>Pezizomycotina</taxon>
        <taxon>Eurotiomycetes</taxon>
        <taxon>Eurotiomycetidae</taxon>
        <taxon>Onygenales</taxon>
        <taxon>Ajellomycetaceae</taxon>
        <taxon>Blastomyces</taxon>
    </lineage>
</organism>
<gene>
    <name evidence="1" type="ORF">BDCG_09421</name>
</gene>
<reference evidence="2" key="1">
    <citation type="journal article" date="2015" name="PLoS Genet.">
        <title>The dynamic genome and transcriptome of the human fungal pathogen Blastomyces and close relative Emmonsia.</title>
        <authorList>
            <person name="Munoz J.F."/>
            <person name="Gauthier G.M."/>
            <person name="Desjardins C.A."/>
            <person name="Gallo J.E."/>
            <person name="Holder J."/>
            <person name="Sullivan T.D."/>
            <person name="Marty A.J."/>
            <person name="Carmen J.C."/>
            <person name="Chen Z."/>
            <person name="Ding L."/>
            <person name="Gujja S."/>
            <person name="Magrini V."/>
            <person name="Misas E."/>
            <person name="Mitreva M."/>
            <person name="Priest M."/>
            <person name="Saif S."/>
            <person name="Whiston E.A."/>
            <person name="Young S."/>
            <person name="Zeng Q."/>
            <person name="Goldman W.E."/>
            <person name="Mardis E.R."/>
            <person name="Taylor J.W."/>
            <person name="McEwen J.G."/>
            <person name="Clay O.K."/>
            <person name="Klein B.S."/>
            <person name="Cuomo C.A."/>
        </authorList>
    </citation>
    <scope>NUCLEOTIDE SEQUENCE [LARGE SCALE GENOMIC DNA]</scope>
    <source>
        <strain evidence="2">ER-3 / ATCC MYA-2586</strain>
    </source>
</reference>
<sequence length="93" mass="10212">MAPPVVPGNRPANKSSNCLWVRSDSLVKVRIQARGFMDRSCLSRQDAWIVVPLPPIIIPNLCGSARGQLTTVRVQTQGERHPRNLVAGRTVVT</sequence>
<dbReference type="RefSeq" id="XP_045273758.1">
    <property type="nucleotide sequence ID" value="XM_045425212.1"/>
</dbReference>